<comment type="subcellular location">
    <subcellularLocation>
        <location evidence="1">Cell membrane</location>
        <topology evidence="1">Multi-pass membrane protein</topology>
    </subcellularLocation>
</comment>
<evidence type="ECO:0000256" key="1">
    <source>
        <dbReference type="ARBA" id="ARBA00004651"/>
    </source>
</evidence>
<dbReference type="EMBL" id="CP017707">
    <property type="protein sequence ID" value="AOZ51579.1"/>
    <property type="molecule type" value="Genomic_DNA"/>
</dbReference>
<proteinExistence type="predicted"/>
<dbReference type="PANTHER" id="PTHR30086:SF20">
    <property type="entry name" value="ARGININE EXPORTER PROTEIN ARGO-RELATED"/>
    <property type="match status" value="1"/>
</dbReference>
<evidence type="ECO:0000256" key="4">
    <source>
        <dbReference type="ARBA" id="ARBA00022989"/>
    </source>
</evidence>
<dbReference type="AlphaFoldDB" id="A0A1D9LK46"/>
<evidence type="ECO:0000256" key="2">
    <source>
        <dbReference type="ARBA" id="ARBA00022475"/>
    </source>
</evidence>
<dbReference type="PANTHER" id="PTHR30086">
    <property type="entry name" value="ARGININE EXPORTER PROTEIN ARGO"/>
    <property type="match status" value="1"/>
</dbReference>
<keyword evidence="5 6" id="KW-0472">Membrane</keyword>
<protein>
    <submittedName>
        <fullName evidence="7">Lysine transporter LysE</fullName>
    </submittedName>
</protein>
<dbReference type="KEGG" id="cvc:BKX93_17305"/>
<sequence>MHHYPLFLLMASLAILTPGPGVLNSLGNALRFGLKGSLPGILGVAGGSFIVAALSATGLGLLLATSALAFTALKWLGAGYLFYLGIKLLRAPAFRFDAPEAKRTGPWRQFAGGMLLQLSNPKSIFFFLAIFPQFIAAGSAHYTSDFLLLVSSYSALLVLIHSAYALLAHSLRRWLDNERGGHLINKASGASFLVFGSLLAAPNR</sequence>
<keyword evidence="2" id="KW-1003">Cell membrane</keyword>
<feature type="transmembrane region" description="Helical" evidence="6">
    <location>
        <begin position="49"/>
        <end position="73"/>
    </location>
</feature>
<dbReference type="GO" id="GO:0015171">
    <property type="term" value="F:amino acid transmembrane transporter activity"/>
    <property type="evidence" value="ECO:0007669"/>
    <property type="project" value="TreeGrafter"/>
</dbReference>
<evidence type="ECO:0000256" key="6">
    <source>
        <dbReference type="SAM" id="Phobius"/>
    </source>
</evidence>
<gene>
    <name evidence="7" type="ORF">BKX93_17305</name>
</gene>
<keyword evidence="3 6" id="KW-0812">Transmembrane</keyword>
<organism evidence="7 8">
    <name type="scientific">Chromobacterium vaccinii</name>
    <dbReference type="NCBI Taxonomy" id="1108595"/>
    <lineage>
        <taxon>Bacteria</taxon>
        <taxon>Pseudomonadati</taxon>
        <taxon>Pseudomonadota</taxon>
        <taxon>Betaproteobacteria</taxon>
        <taxon>Neisseriales</taxon>
        <taxon>Chromobacteriaceae</taxon>
        <taxon>Chromobacterium</taxon>
    </lineage>
</organism>
<dbReference type="PIRSF" id="PIRSF006324">
    <property type="entry name" value="LeuE"/>
    <property type="match status" value="1"/>
</dbReference>
<dbReference type="STRING" id="1108595.BKX93_17305"/>
<evidence type="ECO:0000256" key="5">
    <source>
        <dbReference type="ARBA" id="ARBA00023136"/>
    </source>
</evidence>
<dbReference type="Proteomes" id="UP000178776">
    <property type="component" value="Chromosome"/>
</dbReference>
<feature type="transmembrane region" description="Helical" evidence="6">
    <location>
        <begin position="148"/>
        <end position="171"/>
    </location>
</feature>
<dbReference type="GO" id="GO:0005886">
    <property type="term" value="C:plasma membrane"/>
    <property type="evidence" value="ECO:0007669"/>
    <property type="project" value="UniProtKB-SubCell"/>
</dbReference>
<evidence type="ECO:0000256" key="3">
    <source>
        <dbReference type="ARBA" id="ARBA00022692"/>
    </source>
</evidence>
<dbReference type="Pfam" id="PF01810">
    <property type="entry name" value="LysE"/>
    <property type="match status" value="1"/>
</dbReference>
<dbReference type="InterPro" id="IPR001123">
    <property type="entry name" value="LeuE-type"/>
</dbReference>
<evidence type="ECO:0000313" key="7">
    <source>
        <dbReference type="EMBL" id="AOZ51579.1"/>
    </source>
</evidence>
<keyword evidence="4 6" id="KW-1133">Transmembrane helix</keyword>
<evidence type="ECO:0000313" key="8">
    <source>
        <dbReference type="Proteomes" id="UP000178776"/>
    </source>
</evidence>
<accession>A0A1D9LK46</accession>
<dbReference type="RefSeq" id="WP_070980713.1">
    <property type="nucleotide sequence ID" value="NZ_CP017707.1"/>
</dbReference>
<reference evidence="7 8" key="1">
    <citation type="submission" date="2016-10" db="EMBL/GenBank/DDBJ databases">
        <title>Chromobacterium muskegensis sp. nov., an insecticidal bacterium isolated from Sphagnum bogs.</title>
        <authorList>
            <person name="Sparks M.E."/>
            <person name="Blackburn M.B."/>
            <person name="Gundersen-Rindal D.E."/>
            <person name="Mitchell A."/>
            <person name="Farrar R."/>
            <person name="Kuhar D."/>
        </authorList>
    </citation>
    <scope>NUCLEOTIDE SEQUENCE [LARGE SCALE GENOMIC DNA]</scope>
    <source>
        <strain evidence="7 8">21-1</strain>
    </source>
</reference>
<dbReference type="GeneID" id="68842966"/>
<name>A0A1D9LK46_9NEIS</name>